<dbReference type="Pfam" id="PF00345">
    <property type="entry name" value="PapD_N"/>
    <property type="match status" value="1"/>
</dbReference>
<keyword evidence="4" id="KW-0574">Periplasm</keyword>
<dbReference type="SUPFAM" id="SSF49584">
    <property type="entry name" value="Periplasmic chaperone C-domain"/>
    <property type="match status" value="1"/>
</dbReference>
<dbReference type="Gene3D" id="2.60.40.10">
    <property type="entry name" value="Immunoglobulins"/>
    <property type="match status" value="2"/>
</dbReference>
<dbReference type="SUPFAM" id="SSF49354">
    <property type="entry name" value="PapD-like"/>
    <property type="match status" value="1"/>
</dbReference>
<dbReference type="Pfam" id="PF02753">
    <property type="entry name" value="PapD_C"/>
    <property type="match status" value="1"/>
</dbReference>
<comment type="caution">
    <text evidence="10">The sequence shown here is derived from an EMBL/GenBank/DDBJ whole genome shotgun (WGS) entry which is preliminary data.</text>
</comment>
<dbReference type="PRINTS" id="PR00969">
    <property type="entry name" value="CHAPERONPILI"/>
</dbReference>
<protein>
    <submittedName>
        <fullName evidence="10">Molecular chaperone</fullName>
    </submittedName>
</protein>
<dbReference type="PROSITE" id="PS00635">
    <property type="entry name" value="PILI_CHAPERONE"/>
    <property type="match status" value="1"/>
</dbReference>
<dbReference type="InterPro" id="IPR016147">
    <property type="entry name" value="Pili_assmbl_chaperone_N"/>
</dbReference>
<feature type="domain" description="Pili assembly chaperone C-terminal" evidence="9">
    <location>
        <begin position="166"/>
        <end position="223"/>
    </location>
</feature>
<dbReference type="InterPro" id="IPR016148">
    <property type="entry name" value="Pili_assmbl_chaperone_C"/>
</dbReference>
<evidence type="ECO:0000313" key="11">
    <source>
        <dbReference type="Proteomes" id="UP000306790"/>
    </source>
</evidence>
<dbReference type="InterPro" id="IPR001829">
    <property type="entry name" value="Pili_assmbl_chaperone_bac"/>
</dbReference>
<feature type="chain" id="PRO_5045070463" evidence="7">
    <location>
        <begin position="20"/>
        <end position="231"/>
    </location>
</feature>
<evidence type="ECO:0000256" key="7">
    <source>
        <dbReference type="SAM" id="SignalP"/>
    </source>
</evidence>
<sequence>MLKATLLTVFFLSISNTHANIVINGTRILYPEKSKEVIVQLINNGDAPSLVQSWIDDGNIKSTPETANVPFLLSPPVIKVNPNNGQHLRIKKIPANLPTDRESVFFLNVLDIPPTPENLHGQNTIQLAIKTRIKLFYRPAALNGSVDSALSRLKFIAEHKQLRIINESPFNITIANIENIQKDKLLNEPLMISPFAHEITLTTKTINPGQKYWIMYVDDLGAYKRHTITSQ</sequence>
<name>A0ABY2PV87_9ENTR</name>
<keyword evidence="5 6" id="KW-0143">Chaperone</keyword>
<dbReference type="InterPro" id="IPR050643">
    <property type="entry name" value="Periplasmic_pilus_chap"/>
</dbReference>
<evidence type="ECO:0000256" key="5">
    <source>
        <dbReference type="ARBA" id="ARBA00023186"/>
    </source>
</evidence>
<dbReference type="InterPro" id="IPR036316">
    <property type="entry name" value="Pili_assmbl_chap_C_dom_sf"/>
</dbReference>
<comment type="similarity">
    <text evidence="2 6">Belongs to the periplasmic pilus chaperone family.</text>
</comment>
<feature type="signal peptide" evidence="7">
    <location>
        <begin position="1"/>
        <end position="19"/>
    </location>
</feature>
<dbReference type="Proteomes" id="UP000306790">
    <property type="component" value="Unassembled WGS sequence"/>
</dbReference>
<evidence type="ECO:0000256" key="6">
    <source>
        <dbReference type="RuleBase" id="RU003918"/>
    </source>
</evidence>
<reference evidence="10 11" key="1">
    <citation type="submission" date="2018-05" db="EMBL/GenBank/DDBJ databases">
        <title>Isolation and genomic analyses of lactose-positive bacteria from faecal samples of preterm neonates.</title>
        <authorList>
            <person name="Chen Y."/>
            <person name="Brook T.C."/>
            <person name="O'Neill I."/>
            <person name="Soe C.Z."/>
            <person name="Hall L.J."/>
            <person name="Hoyles L."/>
        </authorList>
    </citation>
    <scope>NUCLEOTIDE SEQUENCE [LARGE SCALE GENOMIC DNA]</scope>
    <source>
        <strain evidence="10 11">P080C CL</strain>
    </source>
</reference>
<evidence type="ECO:0000256" key="3">
    <source>
        <dbReference type="ARBA" id="ARBA00022729"/>
    </source>
</evidence>
<keyword evidence="11" id="KW-1185">Reference proteome</keyword>
<dbReference type="RefSeq" id="WP_045443760.1">
    <property type="nucleotide sequence ID" value="NZ_QFVP01000008.1"/>
</dbReference>
<dbReference type="PANTHER" id="PTHR30251">
    <property type="entry name" value="PILUS ASSEMBLY CHAPERONE"/>
    <property type="match status" value="1"/>
</dbReference>
<proteinExistence type="inferred from homology"/>
<dbReference type="PANTHER" id="PTHR30251:SF10">
    <property type="entry name" value="FIMBRIAL CHAPERONE YEHC-RELATED"/>
    <property type="match status" value="1"/>
</dbReference>
<organism evidence="10 11">
    <name type="scientific">Citrobacter murliniae</name>
    <dbReference type="NCBI Taxonomy" id="67829"/>
    <lineage>
        <taxon>Bacteria</taxon>
        <taxon>Pseudomonadati</taxon>
        <taxon>Pseudomonadota</taxon>
        <taxon>Gammaproteobacteria</taxon>
        <taxon>Enterobacterales</taxon>
        <taxon>Enterobacteriaceae</taxon>
        <taxon>Citrobacter</taxon>
        <taxon>Citrobacter freundii complex</taxon>
    </lineage>
</organism>
<dbReference type="InterPro" id="IPR018046">
    <property type="entry name" value="Pili_assmbl_chaperone_CS"/>
</dbReference>
<evidence type="ECO:0000256" key="1">
    <source>
        <dbReference type="ARBA" id="ARBA00004418"/>
    </source>
</evidence>
<feature type="domain" description="Pili assembly chaperone N-terminal" evidence="8">
    <location>
        <begin position="21"/>
        <end position="142"/>
    </location>
</feature>
<evidence type="ECO:0000256" key="2">
    <source>
        <dbReference type="ARBA" id="ARBA00007399"/>
    </source>
</evidence>
<dbReference type="InterPro" id="IPR008962">
    <property type="entry name" value="PapD-like_sf"/>
</dbReference>
<keyword evidence="3 7" id="KW-0732">Signal</keyword>
<evidence type="ECO:0000259" key="9">
    <source>
        <dbReference type="Pfam" id="PF02753"/>
    </source>
</evidence>
<dbReference type="InterPro" id="IPR013783">
    <property type="entry name" value="Ig-like_fold"/>
</dbReference>
<comment type="subcellular location">
    <subcellularLocation>
        <location evidence="1 6">Periplasm</location>
    </subcellularLocation>
</comment>
<dbReference type="EMBL" id="QFVP01000008">
    <property type="protein sequence ID" value="THE37533.1"/>
    <property type="molecule type" value="Genomic_DNA"/>
</dbReference>
<accession>A0ABY2PV87</accession>
<evidence type="ECO:0000313" key="10">
    <source>
        <dbReference type="EMBL" id="THE37533.1"/>
    </source>
</evidence>
<evidence type="ECO:0000256" key="4">
    <source>
        <dbReference type="ARBA" id="ARBA00022764"/>
    </source>
</evidence>
<gene>
    <name evidence="10" type="ORF">DJ535_14735</name>
</gene>
<evidence type="ECO:0000259" key="8">
    <source>
        <dbReference type="Pfam" id="PF00345"/>
    </source>
</evidence>